<dbReference type="InterPro" id="IPR017395">
    <property type="entry name" value="Chlorophyllase-like"/>
</dbReference>
<keyword evidence="5" id="KW-1185">Reference proteome</keyword>
<keyword evidence="2" id="KW-0442">Lipid degradation</keyword>
<evidence type="ECO:0000313" key="5">
    <source>
        <dbReference type="Proteomes" id="UP001501074"/>
    </source>
</evidence>
<gene>
    <name evidence="4" type="ORF">GCM10022223_07180</name>
</gene>
<dbReference type="SUPFAM" id="SSF53474">
    <property type="entry name" value="alpha/beta-Hydrolases"/>
    <property type="match status" value="1"/>
</dbReference>
<dbReference type="InterPro" id="IPR029058">
    <property type="entry name" value="AB_hydrolase_fold"/>
</dbReference>
<dbReference type="RefSeq" id="WP_231484234.1">
    <property type="nucleotide sequence ID" value="NZ_BAAAZO010000001.1"/>
</dbReference>
<name>A0ABP6Z0W5_9ACTN</name>
<keyword evidence="1" id="KW-0378">Hydrolase</keyword>
<proteinExistence type="predicted"/>
<evidence type="ECO:0000256" key="2">
    <source>
        <dbReference type="ARBA" id="ARBA00022963"/>
    </source>
</evidence>
<evidence type="ECO:0000256" key="3">
    <source>
        <dbReference type="ARBA" id="ARBA00023098"/>
    </source>
</evidence>
<reference evidence="5" key="1">
    <citation type="journal article" date="2019" name="Int. J. Syst. Evol. Microbiol.">
        <title>The Global Catalogue of Microorganisms (GCM) 10K type strain sequencing project: providing services to taxonomists for standard genome sequencing and annotation.</title>
        <authorList>
            <consortium name="The Broad Institute Genomics Platform"/>
            <consortium name="The Broad Institute Genome Sequencing Center for Infectious Disease"/>
            <person name="Wu L."/>
            <person name="Ma J."/>
        </authorList>
    </citation>
    <scope>NUCLEOTIDE SEQUENCE [LARGE SCALE GENOMIC DNA]</scope>
    <source>
        <strain evidence="5">JCM 16902</strain>
    </source>
</reference>
<keyword evidence="3" id="KW-0443">Lipid metabolism</keyword>
<protein>
    <recommendedName>
        <fullName evidence="6">Chlorophyllase</fullName>
    </recommendedName>
</protein>
<dbReference type="Pfam" id="PF07224">
    <property type="entry name" value="Chlorophyllase"/>
    <property type="match status" value="1"/>
</dbReference>
<dbReference type="PANTHER" id="PTHR10272:SF0">
    <property type="entry name" value="PLATELET-ACTIVATING FACTOR ACETYLHYDROLASE"/>
    <property type="match status" value="1"/>
</dbReference>
<evidence type="ECO:0008006" key="6">
    <source>
        <dbReference type="Google" id="ProtNLM"/>
    </source>
</evidence>
<dbReference type="PANTHER" id="PTHR10272">
    <property type="entry name" value="PLATELET-ACTIVATING FACTOR ACETYLHYDROLASE"/>
    <property type="match status" value="1"/>
</dbReference>
<dbReference type="Proteomes" id="UP001501074">
    <property type="component" value="Unassembled WGS sequence"/>
</dbReference>
<comment type="caution">
    <text evidence="4">The sequence shown here is derived from an EMBL/GenBank/DDBJ whole genome shotgun (WGS) entry which is preliminary data.</text>
</comment>
<dbReference type="Gene3D" id="3.40.50.1820">
    <property type="entry name" value="alpha/beta hydrolase"/>
    <property type="match status" value="1"/>
</dbReference>
<accession>A0ABP6Z0W5</accession>
<evidence type="ECO:0000313" key="4">
    <source>
        <dbReference type="EMBL" id="GAA3594656.1"/>
    </source>
</evidence>
<sequence length="305" mass="32231">MSETLDVGAPTPTISVKPVVLPAPERGTDLQVRVSAPTTGENLPVIVFSHGFGKSLDAYAPLADFWASHGFVVIQPTHLDSHTLGLTPEDPRYADIWRFRNRDLTRVLDEIEVLTSSVPGLASRIDRDRIAVAGHSWGATTASMLIGARVVGDAEDVADDRVKATVLLALAGTGGEDLTPFAAQNFAFMSPDFSGMTPPALLVAGDADQSPLSVRGPEWFTDGFHLAPGEKHLLTLFGAEHSLGGITGSGVTETTDENPERVALIQQVTVAYLRSALGIDPTAWDAARDTLKDGASQVGSLVTKG</sequence>
<dbReference type="EMBL" id="BAAAZO010000001">
    <property type="protein sequence ID" value="GAA3594656.1"/>
    <property type="molecule type" value="Genomic_DNA"/>
</dbReference>
<evidence type="ECO:0000256" key="1">
    <source>
        <dbReference type="ARBA" id="ARBA00022801"/>
    </source>
</evidence>
<organism evidence="4 5">
    <name type="scientific">Kineosporia mesophila</name>
    <dbReference type="NCBI Taxonomy" id="566012"/>
    <lineage>
        <taxon>Bacteria</taxon>
        <taxon>Bacillati</taxon>
        <taxon>Actinomycetota</taxon>
        <taxon>Actinomycetes</taxon>
        <taxon>Kineosporiales</taxon>
        <taxon>Kineosporiaceae</taxon>
        <taxon>Kineosporia</taxon>
    </lineage>
</organism>